<dbReference type="GO" id="GO:0016491">
    <property type="term" value="F:oxidoreductase activity"/>
    <property type="evidence" value="ECO:0007669"/>
    <property type="project" value="UniProtKB-KW"/>
</dbReference>
<dbReference type="STRING" id="871325.SAMN05444349_11085"/>
<gene>
    <name evidence="4" type="ORF">SAMN05444349_11085</name>
</gene>
<dbReference type="InterPro" id="IPR051799">
    <property type="entry name" value="NADH_flavin_oxidoreductase"/>
</dbReference>
<evidence type="ECO:0000256" key="1">
    <source>
        <dbReference type="ARBA" id="ARBA00022630"/>
    </source>
</evidence>
<evidence type="ECO:0000313" key="5">
    <source>
        <dbReference type="Proteomes" id="UP000184436"/>
    </source>
</evidence>
<dbReference type="PANTHER" id="PTHR43656:SF2">
    <property type="entry name" value="BINDING OXIDOREDUCTASE, PUTATIVE (AFU_ORTHOLOGUE AFUA_2G08260)-RELATED"/>
    <property type="match status" value="1"/>
</dbReference>
<dbReference type="Pfam" id="PF00724">
    <property type="entry name" value="Oxidored_FMN"/>
    <property type="match status" value="1"/>
</dbReference>
<dbReference type="InterPro" id="IPR001155">
    <property type="entry name" value="OxRdtase_FMN_N"/>
</dbReference>
<dbReference type="GO" id="GO:0010181">
    <property type="term" value="F:FMN binding"/>
    <property type="evidence" value="ECO:0007669"/>
    <property type="project" value="InterPro"/>
</dbReference>
<evidence type="ECO:0000259" key="3">
    <source>
        <dbReference type="Pfam" id="PF00724"/>
    </source>
</evidence>
<dbReference type="PANTHER" id="PTHR43656">
    <property type="entry name" value="BINDING OXIDOREDUCTASE, PUTATIVE (AFU_ORTHOLOGUE AFUA_2G08260)-RELATED"/>
    <property type="match status" value="1"/>
</dbReference>
<accession>A0A1M4YFR9</accession>
<feature type="domain" description="NADH:flavin oxidoreductase/NADH oxidase N-terminal" evidence="3">
    <location>
        <begin position="14"/>
        <end position="257"/>
    </location>
</feature>
<organism evidence="4 5">
    <name type="scientific">Bacteroides faecichinchillae</name>
    <dbReference type="NCBI Taxonomy" id="871325"/>
    <lineage>
        <taxon>Bacteria</taxon>
        <taxon>Pseudomonadati</taxon>
        <taxon>Bacteroidota</taxon>
        <taxon>Bacteroidia</taxon>
        <taxon>Bacteroidales</taxon>
        <taxon>Bacteroidaceae</taxon>
        <taxon>Bacteroides</taxon>
    </lineage>
</organism>
<keyword evidence="1" id="KW-0285">Flavoprotein</keyword>
<keyword evidence="5" id="KW-1185">Reference proteome</keyword>
<evidence type="ECO:0000256" key="2">
    <source>
        <dbReference type="ARBA" id="ARBA00023002"/>
    </source>
</evidence>
<dbReference type="AlphaFoldDB" id="A0A1M4YFR9"/>
<dbReference type="Gene3D" id="3.20.20.70">
    <property type="entry name" value="Aldolase class I"/>
    <property type="match status" value="1"/>
</dbReference>
<sequence>MNSTNNMKEQRKLLFSPVTIGPLTLRNRTIRSAAFESMCPGNAPSQMLLDYHRSVAAGGVGMTTVAYAAVTQSGLSFDRQLWLRPEIIPGLREVTDAIHAEGAAAGIQIGHCGNMSHKKICGVTPISACSGFNLYSPTFVRGMKKEELPIMAKAYGQGVSLAREAGFDAVEVHAGHGYLISQFLSPSTNHRKDEYGGSLENRMRFMDLVMGEVMKAAGNDMAVIVKMNMRDGFKGGMELEETIPVAKRLLELGAHALVLSGGFVSKAPMYVMRGAMPIRSMSYYMDCWWLKYGVRMFGKWMIPTVPFKEAYFLEDALKFREALPDASLIYVGGLVSREKIEEVLDLGFDAVQMARALLNEPGFVNRMRQEELARCTCGHSNYCIGRMYTIEMACHQHLKEKLPLCLQKEIEKLEKQ</sequence>
<evidence type="ECO:0000313" key="4">
    <source>
        <dbReference type="EMBL" id="SHF04362.1"/>
    </source>
</evidence>
<dbReference type="CDD" id="cd02803">
    <property type="entry name" value="OYE_like_FMN_family"/>
    <property type="match status" value="1"/>
</dbReference>
<keyword evidence="2" id="KW-0560">Oxidoreductase</keyword>
<dbReference type="SUPFAM" id="SSF51395">
    <property type="entry name" value="FMN-linked oxidoreductases"/>
    <property type="match status" value="1"/>
</dbReference>
<dbReference type="Proteomes" id="UP000184436">
    <property type="component" value="Unassembled WGS sequence"/>
</dbReference>
<proteinExistence type="predicted"/>
<name>A0A1M4YFR9_9BACE</name>
<dbReference type="EMBL" id="FQVD01000010">
    <property type="protein sequence ID" value="SHF04362.1"/>
    <property type="molecule type" value="Genomic_DNA"/>
</dbReference>
<protein>
    <submittedName>
        <fullName evidence="4">2,4-dienoyl-CoA reductase</fullName>
    </submittedName>
</protein>
<dbReference type="InterPro" id="IPR013785">
    <property type="entry name" value="Aldolase_TIM"/>
</dbReference>
<reference evidence="4 5" key="1">
    <citation type="submission" date="2016-11" db="EMBL/GenBank/DDBJ databases">
        <authorList>
            <person name="Jaros S."/>
            <person name="Januszkiewicz K."/>
            <person name="Wedrychowicz H."/>
        </authorList>
    </citation>
    <scope>NUCLEOTIDE SEQUENCE [LARGE SCALE GENOMIC DNA]</scope>
    <source>
        <strain evidence="4 5">DSM 26883</strain>
    </source>
</reference>
<dbReference type="RefSeq" id="WP_425591403.1">
    <property type="nucleotide sequence ID" value="NZ_SSTN01000014.1"/>
</dbReference>